<feature type="chain" id="PRO_5026096296" evidence="2">
    <location>
        <begin position="22"/>
        <end position="128"/>
    </location>
</feature>
<sequence>MTLNIKLCWVFLQLLKRLSVSLRLDFFLLLGLPSGESSPSKALRLSSCIFCSCCMAPSVKTITLLVPVLGCSSCNVPFFMALFRSESLICMNSLALMPRYLRRVIAILFRAQTCSDIFLGFFSFIRKS</sequence>
<keyword evidence="1" id="KW-1133">Transmembrane helix</keyword>
<dbReference type="EMBL" id="MK720950">
    <property type="protein sequence ID" value="QIQ23041.1"/>
    <property type="molecule type" value="Genomic_DNA"/>
</dbReference>
<keyword evidence="1" id="KW-0472">Membrane</keyword>
<evidence type="ECO:0000256" key="1">
    <source>
        <dbReference type="SAM" id="Phobius"/>
    </source>
</evidence>
<organism evidence="3">
    <name type="scientific">Gonatozygon brebissonii</name>
    <dbReference type="NCBI Taxonomy" id="184482"/>
    <lineage>
        <taxon>Eukaryota</taxon>
        <taxon>Viridiplantae</taxon>
        <taxon>Streptophyta</taxon>
        <taxon>Zygnematophyceae</taxon>
        <taxon>Zygnematophycidae</taxon>
        <taxon>Desmidiales</taxon>
        <taxon>Gonatozygaceae</taxon>
        <taxon>Gonatozygon</taxon>
    </lineage>
</organism>
<accession>A0A6G9IG47</accession>
<dbReference type="GeneID" id="54116126"/>
<gene>
    <name evidence="3" type="primary">orf461</name>
</gene>
<reference evidence="3" key="1">
    <citation type="submission" date="2019-03" db="EMBL/GenBank/DDBJ databases">
        <authorList>
            <person name="Cox C."/>
        </authorList>
    </citation>
    <scope>NUCLEOTIDE SEQUENCE</scope>
</reference>
<feature type="transmembrane region" description="Helical" evidence="1">
    <location>
        <begin position="64"/>
        <end position="83"/>
    </location>
</feature>
<proteinExistence type="predicted"/>
<keyword evidence="1" id="KW-0812">Transmembrane</keyword>
<evidence type="ECO:0000256" key="2">
    <source>
        <dbReference type="SAM" id="SignalP"/>
    </source>
</evidence>
<evidence type="ECO:0000313" key="3">
    <source>
        <dbReference type="EMBL" id="QIQ23041.1"/>
    </source>
</evidence>
<keyword evidence="3" id="KW-0496">Mitochondrion</keyword>
<keyword evidence="2" id="KW-0732">Signal</keyword>
<feature type="signal peptide" evidence="2">
    <location>
        <begin position="1"/>
        <end position="21"/>
    </location>
</feature>
<feature type="transmembrane region" description="Helical" evidence="1">
    <location>
        <begin position="104"/>
        <end position="125"/>
    </location>
</feature>
<protein>
    <submittedName>
        <fullName evidence="3">Putative integrase/recombinase protein</fullName>
    </submittedName>
</protein>
<dbReference type="AlphaFoldDB" id="A0A6G9IG47"/>
<geneLocation type="mitochondrion" evidence="3"/>
<dbReference type="RefSeq" id="YP_009755763.1">
    <property type="nucleotide sequence ID" value="NC_046951.1"/>
</dbReference>
<name>A0A6G9IG47_9VIRI</name>